<keyword evidence="3" id="KW-1185">Reference proteome</keyword>
<dbReference type="CDD" id="cd19086">
    <property type="entry name" value="AKR_AKR11C1"/>
    <property type="match status" value="1"/>
</dbReference>
<dbReference type="Pfam" id="PF00248">
    <property type="entry name" value="Aldo_ket_red"/>
    <property type="match status" value="1"/>
</dbReference>
<evidence type="ECO:0000313" key="3">
    <source>
        <dbReference type="Proteomes" id="UP001139534"/>
    </source>
</evidence>
<reference evidence="2" key="1">
    <citation type="submission" date="2022-04" db="EMBL/GenBank/DDBJ databases">
        <authorList>
            <person name="Seo M.-J."/>
        </authorList>
    </citation>
    <scope>NUCLEOTIDE SEQUENCE</scope>
    <source>
        <strain evidence="2">MBLB2552</strain>
    </source>
</reference>
<dbReference type="InterPro" id="IPR036812">
    <property type="entry name" value="NAD(P)_OxRdtase_dom_sf"/>
</dbReference>
<proteinExistence type="predicted"/>
<name>A0A9X1XUR1_9BACL</name>
<feature type="domain" description="NADP-dependent oxidoreductase" evidence="1">
    <location>
        <begin position="15"/>
        <end position="317"/>
    </location>
</feature>
<dbReference type="InterPro" id="IPR023210">
    <property type="entry name" value="NADP_OxRdtase_dom"/>
</dbReference>
<sequence length="325" mass="36125">MNYRTLGRTGLRISEIGYGAWGIGKSGWIGASDDESLQALRRSIELGLNFIDTALGYGDGHSEKLVGQVVREQAAKGKDIYVATKIPPKNGQWPARAGVSADETFTAEHVIACTERSLGHLGLETIDVQQFHVWSDEWVGQGSWLEGVQKLKEQGKIRHFGVSINDHQPENAIKLIETGVVDTVQVIYNIFDQSPEDHLLPACEKHNVGVIVRVALDEGGLTGKVTPDTTFDEGDFRNHYFRGDRKQEVFDRVQKIAADLGVSLEEMPEIALRYVLSHPAVSTVIPGMRTVRNVERNMPVGDGRGLSVEQVAKLKSHRWIRNFYQ</sequence>
<dbReference type="AlphaFoldDB" id="A0A9X1XUR1"/>
<dbReference type="InterPro" id="IPR053135">
    <property type="entry name" value="AKR2_Oxidoreductase"/>
</dbReference>
<protein>
    <submittedName>
        <fullName evidence="2">Aldo/keto reductase</fullName>
    </submittedName>
</protein>
<dbReference type="SUPFAM" id="SSF51430">
    <property type="entry name" value="NAD(P)-linked oxidoreductase"/>
    <property type="match status" value="1"/>
</dbReference>
<organism evidence="2 3">
    <name type="scientific">Paenibacillus mellifer</name>
    <dbReference type="NCBI Taxonomy" id="2937794"/>
    <lineage>
        <taxon>Bacteria</taxon>
        <taxon>Bacillati</taxon>
        <taxon>Bacillota</taxon>
        <taxon>Bacilli</taxon>
        <taxon>Bacillales</taxon>
        <taxon>Paenibacillaceae</taxon>
        <taxon>Paenibacillus</taxon>
    </lineage>
</organism>
<dbReference type="Gene3D" id="3.20.20.100">
    <property type="entry name" value="NADP-dependent oxidoreductase domain"/>
    <property type="match status" value="1"/>
</dbReference>
<evidence type="ECO:0000313" key="2">
    <source>
        <dbReference type="EMBL" id="MCK8485664.1"/>
    </source>
</evidence>
<dbReference type="Proteomes" id="UP001139534">
    <property type="component" value="Unassembled WGS sequence"/>
</dbReference>
<accession>A0A9X1XUR1</accession>
<comment type="caution">
    <text evidence="2">The sequence shown here is derived from an EMBL/GenBank/DDBJ whole genome shotgun (WGS) entry which is preliminary data.</text>
</comment>
<gene>
    <name evidence="2" type="ORF">M0651_00575</name>
</gene>
<dbReference type="PANTHER" id="PTHR43312:SF1">
    <property type="entry name" value="NADP-DEPENDENT OXIDOREDUCTASE DOMAIN-CONTAINING PROTEIN"/>
    <property type="match status" value="1"/>
</dbReference>
<evidence type="ECO:0000259" key="1">
    <source>
        <dbReference type="Pfam" id="PF00248"/>
    </source>
</evidence>
<dbReference type="RefSeq" id="WP_248549923.1">
    <property type="nucleotide sequence ID" value="NZ_JALPRK010000001.1"/>
</dbReference>
<dbReference type="PANTHER" id="PTHR43312">
    <property type="entry name" value="D-THREO-ALDOSE 1-DEHYDROGENASE"/>
    <property type="match status" value="1"/>
</dbReference>
<dbReference type="EMBL" id="JALPRK010000001">
    <property type="protein sequence ID" value="MCK8485664.1"/>
    <property type="molecule type" value="Genomic_DNA"/>
</dbReference>